<dbReference type="Pfam" id="PF02872">
    <property type="entry name" value="5_nucleotid_C"/>
    <property type="match status" value="1"/>
</dbReference>
<proteinExistence type="inferred from homology"/>
<dbReference type="GO" id="GO:0030288">
    <property type="term" value="C:outer membrane-bounded periplasmic space"/>
    <property type="evidence" value="ECO:0007669"/>
    <property type="project" value="TreeGrafter"/>
</dbReference>
<dbReference type="PANTHER" id="PTHR11575">
    <property type="entry name" value="5'-NUCLEOTIDASE-RELATED"/>
    <property type="match status" value="1"/>
</dbReference>
<dbReference type="GO" id="GO:0046872">
    <property type="term" value="F:metal ion binding"/>
    <property type="evidence" value="ECO:0007669"/>
    <property type="project" value="InterPro"/>
</dbReference>
<evidence type="ECO:0000256" key="1">
    <source>
        <dbReference type="ARBA" id="ARBA00006654"/>
    </source>
</evidence>
<keyword evidence="3" id="KW-0547">Nucleotide-binding</keyword>
<dbReference type="EMBL" id="CYPW01000017">
    <property type="protein sequence ID" value="CUH52401.1"/>
    <property type="molecule type" value="Genomic_DNA"/>
</dbReference>
<evidence type="ECO:0000259" key="4">
    <source>
        <dbReference type="Pfam" id="PF00149"/>
    </source>
</evidence>
<dbReference type="InterPro" id="IPR029052">
    <property type="entry name" value="Metallo-depent_PP-like"/>
</dbReference>
<feature type="domain" description="Calcineurin-like phosphoesterase" evidence="4">
    <location>
        <begin position="17"/>
        <end position="256"/>
    </location>
</feature>
<feature type="domain" description="5'-Nucleotidase C-terminal" evidence="5">
    <location>
        <begin position="413"/>
        <end position="542"/>
    </location>
</feature>
<evidence type="ECO:0000256" key="2">
    <source>
        <dbReference type="ARBA" id="ARBA00022729"/>
    </source>
</evidence>
<dbReference type="InterPro" id="IPR008334">
    <property type="entry name" value="5'-Nucleotdase_C"/>
</dbReference>
<keyword evidence="2" id="KW-0732">Signal</keyword>
<name>A0A0P1EPT7_9RHOB</name>
<reference evidence="6 7" key="1">
    <citation type="submission" date="2015-09" db="EMBL/GenBank/DDBJ databases">
        <authorList>
            <consortium name="Swine Surveillance"/>
        </authorList>
    </citation>
    <scope>NUCLEOTIDE SEQUENCE [LARGE SCALE GENOMIC DNA]</scope>
    <source>
        <strain evidence="6 7">CECT 7688</strain>
    </source>
</reference>
<dbReference type="SUPFAM" id="SSF55816">
    <property type="entry name" value="5'-nucleotidase (syn. UDP-sugar hydrolase), C-terminal domain"/>
    <property type="match status" value="1"/>
</dbReference>
<dbReference type="STRING" id="321267.SHM7688_01847"/>
<dbReference type="NCBIfam" id="NF006938">
    <property type="entry name" value="PRK09420.1"/>
    <property type="match status" value="1"/>
</dbReference>
<dbReference type="Gene3D" id="3.90.780.10">
    <property type="entry name" value="5'-Nucleotidase, C-terminal domain"/>
    <property type="match status" value="1"/>
</dbReference>
<sequence>MPGQNDDPVDVRRVQVRVLATSDIHATLLDYDYTKDRATAFGSLARVASRVKALRSQSVATLLFDNGDFLQGAAIADGVSEDRDTVKVSPVIQAMNHLKYDAVGLGNHEFNIPASELRSALGQARFPVLCANLHASAAAGHEVYEGLWHATSLLSREVSDQLGETHILKIGVVSVLPPQVVAWDKLRIQGRLIAEDMTSAVRKNVADLKERGADVVVALAHTGVSEVDGHGSAENAGLRIAGVDGVDAVVCGHVHRVFPSAQYGMFDEVDPHAGTLSGTPAVMPGAHGSHLGQIDLTLHQTPDGWRVTGSQVEVHGLNGDTEMQPVEDPLFQAVIAKAHKATLARMRRGVGALLEPATSYFAMVKDDCASRLVAEAKIAYVQEALSGTRLSRVPILASVAPLKCGGRGGPAHYVDVAAGEVSVRAVSDMQPYSNHISVVEVAGRDVVEWLEKACSLYNQLRPEELSQSLFDSDAATYNREAIYGLSYTVDLSKPARYASDGSLINPQSRRISNVSLKGIQISPDQAFLLVTNDYRGGGGGNFLSLDQAKEINVPPIRVRDVLTRHIARTSGRQNRALETWRFKPLAQTAAVFETGPGAAAYLEDAGLPLVFLGPGERGFDRYRMDFAALTQR</sequence>
<dbReference type="Proteomes" id="UP000054823">
    <property type="component" value="Unassembled WGS sequence"/>
</dbReference>
<dbReference type="InterPro" id="IPR036907">
    <property type="entry name" value="5'-Nucleotdase_C_sf"/>
</dbReference>
<keyword evidence="3" id="KW-0378">Hydrolase</keyword>
<dbReference type="InterPro" id="IPR006179">
    <property type="entry name" value="5_nucleotidase/apyrase"/>
</dbReference>
<evidence type="ECO:0000256" key="3">
    <source>
        <dbReference type="RuleBase" id="RU362119"/>
    </source>
</evidence>
<dbReference type="PRINTS" id="PR01607">
    <property type="entry name" value="APYRASEFAMLY"/>
</dbReference>
<dbReference type="InterPro" id="IPR004843">
    <property type="entry name" value="Calcineurin-like_PHP"/>
</dbReference>
<gene>
    <name evidence="6" type="primary">yfkN_1</name>
    <name evidence="6" type="ORF">SHM7688_01847</name>
</gene>
<keyword evidence="7" id="KW-1185">Reference proteome</keyword>
<dbReference type="AlphaFoldDB" id="A0A0P1EPT7"/>
<dbReference type="GO" id="GO:0009166">
    <property type="term" value="P:nucleotide catabolic process"/>
    <property type="evidence" value="ECO:0007669"/>
    <property type="project" value="InterPro"/>
</dbReference>
<dbReference type="PROSITE" id="PS00785">
    <property type="entry name" value="5_NUCLEOTIDASE_1"/>
    <property type="match status" value="1"/>
</dbReference>
<comment type="similarity">
    <text evidence="1 3">Belongs to the 5'-nucleotidase family.</text>
</comment>
<dbReference type="PANTHER" id="PTHR11575:SF6">
    <property type="entry name" value="2',3'-CYCLIC-NUCLEOTIDE 2'-PHOSPHODIESTERASE_3'-NUCLEOTIDASE"/>
    <property type="match status" value="1"/>
</dbReference>
<dbReference type="GO" id="GO:0000166">
    <property type="term" value="F:nucleotide binding"/>
    <property type="evidence" value="ECO:0007669"/>
    <property type="project" value="UniProtKB-KW"/>
</dbReference>
<evidence type="ECO:0000313" key="6">
    <source>
        <dbReference type="EMBL" id="CUH52401.1"/>
    </source>
</evidence>
<dbReference type="GO" id="GO:0016788">
    <property type="term" value="F:hydrolase activity, acting on ester bonds"/>
    <property type="evidence" value="ECO:0007669"/>
    <property type="project" value="InterPro"/>
</dbReference>
<evidence type="ECO:0000259" key="5">
    <source>
        <dbReference type="Pfam" id="PF02872"/>
    </source>
</evidence>
<organism evidence="6 7">
    <name type="scientific">Shimia marina</name>
    <dbReference type="NCBI Taxonomy" id="321267"/>
    <lineage>
        <taxon>Bacteria</taxon>
        <taxon>Pseudomonadati</taxon>
        <taxon>Pseudomonadota</taxon>
        <taxon>Alphaproteobacteria</taxon>
        <taxon>Rhodobacterales</taxon>
        <taxon>Roseobacteraceae</taxon>
    </lineage>
</organism>
<dbReference type="RefSeq" id="WP_058239612.1">
    <property type="nucleotide sequence ID" value="NZ_CYPW01000017.1"/>
</dbReference>
<evidence type="ECO:0000313" key="7">
    <source>
        <dbReference type="Proteomes" id="UP000054823"/>
    </source>
</evidence>
<protein>
    <submittedName>
        <fullName evidence="6">Trifunctional nucleotide phosphoesterase protein YfkN</fullName>
    </submittedName>
</protein>
<dbReference type="PROSITE" id="PS00786">
    <property type="entry name" value="5_NUCLEOTIDASE_2"/>
    <property type="match status" value="1"/>
</dbReference>
<dbReference type="Gene3D" id="3.60.21.10">
    <property type="match status" value="1"/>
</dbReference>
<dbReference type="Pfam" id="PF00149">
    <property type="entry name" value="Metallophos"/>
    <property type="match status" value="1"/>
</dbReference>
<dbReference type="InterPro" id="IPR006146">
    <property type="entry name" value="5'-Nucleotdase_CS"/>
</dbReference>
<dbReference type="OrthoDB" id="9803927at2"/>
<accession>A0A0P1EPT7</accession>
<dbReference type="SUPFAM" id="SSF56300">
    <property type="entry name" value="Metallo-dependent phosphatases"/>
    <property type="match status" value="1"/>
</dbReference>